<keyword evidence="1" id="KW-0472">Membrane</keyword>
<gene>
    <name evidence="2" type="ORF">A3J48_01050</name>
</gene>
<evidence type="ECO:0000313" key="3">
    <source>
        <dbReference type="Proteomes" id="UP000176786"/>
    </source>
</evidence>
<evidence type="ECO:0000256" key="1">
    <source>
        <dbReference type="SAM" id="Phobius"/>
    </source>
</evidence>
<evidence type="ECO:0000313" key="2">
    <source>
        <dbReference type="EMBL" id="OGE85908.1"/>
    </source>
</evidence>
<keyword evidence="1" id="KW-1133">Transmembrane helix</keyword>
<dbReference type="EMBL" id="MFES01000020">
    <property type="protein sequence ID" value="OGE85908.1"/>
    <property type="molecule type" value="Genomic_DNA"/>
</dbReference>
<accession>A0A1F5P7K6</accession>
<sequence length="134" mass="15744">MFSQIYSGLLLKEIFKEFLKSLIKAPVVYYTVGLRAIAQKIYRQAGWFERFFGIRLSLHTFFTPLYGDYTRSGRFVGLFIRFFLLVFRGLGFIITLFFLAIIFVLYGIAPIVIIYFLFNPDFLSQLTNFIESQI</sequence>
<feature type="transmembrane region" description="Helical" evidence="1">
    <location>
        <begin position="90"/>
        <end position="118"/>
    </location>
</feature>
<keyword evidence="1" id="KW-0812">Transmembrane</keyword>
<protein>
    <submittedName>
        <fullName evidence="2">Uncharacterized protein</fullName>
    </submittedName>
</protein>
<dbReference type="STRING" id="1817832.A3J48_01050"/>
<name>A0A1F5P7K6_9BACT</name>
<comment type="caution">
    <text evidence="2">The sequence shown here is derived from an EMBL/GenBank/DDBJ whole genome shotgun (WGS) entry which is preliminary data.</text>
</comment>
<reference evidence="2 3" key="1">
    <citation type="journal article" date="2016" name="Nat. Commun.">
        <title>Thousands of microbial genomes shed light on interconnected biogeochemical processes in an aquifer system.</title>
        <authorList>
            <person name="Anantharaman K."/>
            <person name="Brown C.T."/>
            <person name="Hug L.A."/>
            <person name="Sharon I."/>
            <person name="Castelle C.J."/>
            <person name="Probst A.J."/>
            <person name="Thomas B.C."/>
            <person name="Singh A."/>
            <person name="Wilkins M.J."/>
            <person name="Karaoz U."/>
            <person name="Brodie E.L."/>
            <person name="Williams K.H."/>
            <person name="Hubbard S.S."/>
            <person name="Banfield J.F."/>
        </authorList>
    </citation>
    <scope>NUCLEOTIDE SEQUENCE [LARGE SCALE GENOMIC DNA]</scope>
</reference>
<dbReference type="Proteomes" id="UP000176786">
    <property type="component" value="Unassembled WGS sequence"/>
</dbReference>
<proteinExistence type="predicted"/>
<organism evidence="2 3">
    <name type="scientific">Candidatus Doudnabacteria bacterium RIFCSPHIGHO2_02_FULL_46_11</name>
    <dbReference type="NCBI Taxonomy" id="1817832"/>
    <lineage>
        <taxon>Bacteria</taxon>
        <taxon>Candidatus Doudnaibacteriota</taxon>
    </lineage>
</organism>
<dbReference type="AlphaFoldDB" id="A0A1F5P7K6"/>